<dbReference type="InterPro" id="IPR056091">
    <property type="entry name" value="DUF7674"/>
</dbReference>
<reference evidence="2 3" key="1">
    <citation type="journal article" date="2015" name="BMC Genomics">
        <title>Genome mining reveals unlocked bioactive potential of marine Gram-negative bacteria.</title>
        <authorList>
            <person name="Machado H."/>
            <person name="Sonnenschein E.C."/>
            <person name="Melchiorsen J."/>
            <person name="Gram L."/>
        </authorList>
    </citation>
    <scope>NUCLEOTIDE SEQUENCE [LARGE SCALE GENOMIC DNA]</scope>
    <source>
        <strain evidence="2 3">S4054</strain>
    </source>
</reference>
<evidence type="ECO:0000313" key="3">
    <source>
        <dbReference type="Proteomes" id="UP000033434"/>
    </source>
</evidence>
<name>A0A0F6ABK4_9GAMM</name>
<dbReference type="PATRIC" id="fig|1129367.4.peg.2444"/>
<dbReference type="Pfam" id="PF24722">
    <property type="entry name" value="DUF7674"/>
    <property type="match status" value="1"/>
</dbReference>
<protein>
    <recommendedName>
        <fullName evidence="1">DUF7674 domain-containing protein</fullName>
    </recommendedName>
</protein>
<comment type="caution">
    <text evidence="2">The sequence shown here is derived from an EMBL/GenBank/DDBJ whole genome shotgun (WGS) entry which is preliminary data.</text>
</comment>
<sequence>MNVLDMFYEFRKRFEEVTQKADREHIFCWGELDPEYAYSWFESVAKAINIDMMCDVEATQYLDVFEYFEKKCINGNHEIRGCIDASFSENLFWQVPREKAHSYWAVLPNLLKDFYVGFHNCKPV</sequence>
<accession>A0A0F6ABK4</accession>
<proteinExistence type="predicted"/>
<dbReference type="RefSeq" id="WP_046356088.1">
    <property type="nucleotide sequence ID" value="NZ_AUXW01000144.1"/>
</dbReference>
<feature type="domain" description="DUF7674" evidence="1">
    <location>
        <begin position="9"/>
        <end position="118"/>
    </location>
</feature>
<organism evidence="2 3">
    <name type="scientific">Pseudoalteromonas luteoviolacea S4054</name>
    <dbReference type="NCBI Taxonomy" id="1129367"/>
    <lineage>
        <taxon>Bacteria</taxon>
        <taxon>Pseudomonadati</taxon>
        <taxon>Pseudomonadota</taxon>
        <taxon>Gammaproteobacteria</taxon>
        <taxon>Alteromonadales</taxon>
        <taxon>Pseudoalteromonadaceae</taxon>
        <taxon>Pseudoalteromonas</taxon>
    </lineage>
</organism>
<dbReference type="Proteomes" id="UP000033434">
    <property type="component" value="Unassembled WGS sequence"/>
</dbReference>
<dbReference type="AlphaFoldDB" id="A0A0F6ABK4"/>
<evidence type="ECO:0000313" key="2">
    <source>
        <dbReference type="EMBL" id="KKE83592.1"/>
    </source>
</evidence>
<evidence type="ECO:0000259" key="1">
    <source>
        <dbReference type="Pfam" id="PF24722"/>
    </source>
</evidence>
<dbReference type="EMBL" id="AUXW01000144">
    <property type="protein sequence ID" value="KKE83592.1"/>
    <property type="molecule type" value="Genomic_DNA"/>
</dbReference>
<gene>
    <name evidence="2" type="ORF">N479_13105</name>
</gene>